<protein>
    <submittedName>
        <fullName evidence="2">Uncharacterized protein</fullName>
    </submittedName>
</protein>
<feature type="region of interest" description="Disordered" evidence="1">
    <location>
        <begin position="1"/>
        <end position="41"/>
    </location>
</feature>
<feature type="compositionally biased region" description="Polar residues" evidence="1">
    <location>
        <begin position="30"/>
        <end position="41"/>
    </location>
</feature>
<dbReference type="EMBL" id="JAIWYP010000005">
    <property type="protein sequence ID" value="KAH3818619.1"/>
    <property type="molecule type" value="Genomic_DNA"/>
</dbReference>
<organism evidence="2 3">
    <name type="scientific">Dreissena polymorpha</name>
    <name type="common">Zebra mussel</name>
    <name type="synonym">Mytilus polymorpha</name>
    <dbReference type="NCBI Taxonomy" id="45954"/>
    <lineage>
        <taxon>Eukaryota</taxon>
        <taxon>Metazoa</taxon>
        <taxon>Spiralia</taxon>
        <taxon>Lophotrochozoa</taxon>
        <taxon>Mollusca</taxon>
        <taxon>Bivalvia</taxon>
        <taxon>Autobranchia</taxon>
        <taxon>Heteroconchia</taxon>
        <taxon>Euheterodonta</taxon>
        <taxon>Imparidentia</taxon>
        <taxon>Neoheterodontei</taxon>
        <taxon>Myida</taxon>
        <taxon>Dreissenoidea</taxon>
        <taxon>Dreissenidae</taxon>
        <taxon>Dreissena</taxon>
    </lineage>
</organism>
<dbReference type="Proteomes" id="UP000828390">
    <property type="component" value="Unassembled WGS sequence"/>
</dbReference>
<name>A0A9D4GK10_DREPO</name>
<sequence length="71" mass="8476">MTDRQTNRKHRLAGRQAGSQTDRQTDRQTDGQTKNNKTANHSIWGHKNMFIHDYIRVSFEKRIMMTAMTYY</sequence>
<evidence type="ECO:0000313" key="2">
    <source>
        <dbReference type="EMBL" id="KAH3818619.1"/>
    </source>
</evidence>
<reference evidence="2" key="2">
    <citation type="submission" date="2020-11" db="EMBL/GenBank/DDBJ databases">
        <authorList>
            <person name="McCartney M.A."/>
            <person name="Auch B."/>
            <person name="Kono T."/>
            <person name="Mallez S."/>
            <person name="Becker A."/>
            <person name="Gohl D.M."/>
            <person name="Silverstein K.A.T."/>
            <person name="Koren S."/>
            <person name="Bechman K.B."/>
            <person name="Herman A."/>
            <person name="Abrahante J.E."/>
            <person name="Garbe J."/>
        </authorList>
    </citation>
    <scope>NUCLEOTIDE SEQUENCE</scope>
    <source>
        <strain evidence="2">Duluth1</strain>
        <tissue evidence="2">Whole animal</tissue>
    </source>
</reference>
<gene>
    <name evidence="2" type="ORF">DPMN_120341</name>
</gene>
<comment type="caution">
    <text evidence="2">The sequence shown here is derived from an EMBL/GenBank/DDBJ whole genome shotgun (WGS) entry which is preliminary data.</text>
</comment>
<dbReference type="AlphaFoldDB" id="A0A9D4GK10"/>
<reference evidence="2" key="1">
    <citation type="journal article" date="2019" name="bioRxiv">
        <title>The Genome of the Zebra Mussel, Dreissena polymorpha: A Resource for Invasive Species Research.</title>
        <authorList>
            <person name="McCartney M.A."/>
            <person name="Auch B."/>
            <person name="Kono T."/>
            <person name="Mallez S."/>
            <person name="Zhang Y."/>
            <person name="Obille A."/>
            <person name="Becker A."/>
            <person name="Abrahante J.E."/>
            <person name="Garbe J."/>
            <person name="Badalamenti J.P."/>
            <person name="Herman A."/>
            <person name="Mangelson H."/>
            <person name="Liachko I."/>
            <person name="Sullivan S."/>
            <person name="Sone E.D."/>
            <person name="Koren S."/>
            <person name="Silverstein K.A.T."/>
            <person name="Beckman K.B."/>
            <person name="Gohl D.M."/>
        </authorList>
    </citation>
    <scope>NUCLEOTIDE SEQUENCE</scope>
    <source>
        <strain evidence="2">Duluth1</strain>
        <tissue evidence="2">Whole animal</tissue>
    </source>
</reference>
<evidence type="ECO:0000313" key="3">
    <source>
        <dbReference type="Proteomes" id="UP000828390"/>
    </source>
</evidence>
<evidence type="ECO:0000256" key="1">
    <source>
        <dbReference type="SAM" id="MobiDB-lite"/>
    </source>
</evidence>
<keyword evidence="3" id="KW-1185">Reference proteome</keyword>
<accession>A0A9D4GK10</accession>
<proteinExistence type="predicted"/>